<dbReference type="SUPFAM" id="SSF56784">
    <property type="entry name" value="HAD-like"/>
    <property type="match status" value="1"/>
</dbReference>
<dbReference type="Gene3D" id="3.40.50.1000">
    <property type="entry name" value="HAD superfamily/HAD-like"/>
    <property type="match status" value="1"/>
</dbReference>
<dbReference type="OrthoDB" id="3851389at2"/>
<dbReference type="Pfam" id="PF00702">
    <property type="entry name" value="Hydrolase"/>
    <property type="match status" value="1"/>
</dbReference>
<evidence type="ECO:0000256" key="1">
    <source>
        <dbReference type="SAM" id="MobiDB-lite"/>
    </source>
</evidence>
<feature type="compositionally biased region" description="Basic residues" evidence="1">
    <location>
        <begin position="1"/>
        <end position="10"/>
    </location>
</feature>
<reference evidence="2 3" key="1">
    <citation type="submission" date="2019-01" db="EMBL/GenBank/DDBJ databases">
        <title>Egibacter rhizosphaerae EGI 80759T.</title>
        <authorList>
            <person name="Chen D.-D."/>
            <person name="Tian Y."/>
            <person name="Jiao J.-Y."/>
            <person name="Zhang X.-T."/>
            <person name="Zhang Y.-G."/>
            <person name="Zhang Y."/>
            <person name="Xiao M."/>
            <person name="Shu W.-S."/>
            <person name="Li W.-J."/>
        </authorList>
    </citation>
    <scope>NUCLEOTIDE SEQUENCE [LARGE SCALE GENOMIC DNA]</scope>
    <source>
        <strain evidence="2 3">EGI 80759</strain>
    </source>
</reference>
<proteinExistence type="predicted"/>
<evidence type="ECO:0000313" key="3">
    <source>
        <dbReference type="Proteomes" id="UP000291469"/>
    </source>
</evidence>
<keyword evidence="2" id="KW-0378">Hydrolase</keyword>
<gene>
    <name evidence="2" type="ORF">ER308_14410</name>
</gene>
<keyword evidence="3" id="KW-1185">Reference proteome</keyword>
<name>A0A411YHC9_9ACTN</name>
<protein>
    <submittedName>
        <fullName evidence="2">HAD family hydrolase</fullName>
    </submittedName>
</protein>
<sequence length="287" mass="30476">MASPNRRAKVVRPVTQDHDRATTGRGWPDGITALVLDLDGTLHEDEGFLETHLDCLVEVAGEAGARAADDARTILAGEHSVPLGALYDDARDEVRPGGLNAPEEVATWEGEPRPSAPPPEDFVYLGDGWQIARAAIRRAGISRASEAEAFRRVRANMVDPSVDLPGQALARRVADSLPPGTYRVLLSNTPDELAAPLLERLGIGDAFDEVHFGAGKPEGLDKVLDRLLTDYPPERVAVVGDNLRNDIAPARARGCVTIAVDPLGVAGPDDADHVVSSLAELLDSGAC</sequence>
<dbReference type="InterPro" id="IPR023214">
    <property type="entry name" value="HAD_sf"/>
</dbReference>
<dbReference type="CDD" id="cd01427">
    <property type="entry name" value="HAD_like"/>
    <property type="match status" value="1"/>
</dbReference>
<evidence type="ECO:0000313" key="2">
    <source>
        <dbReference type="EMBL" id="QBI20633.1"/>
    </source>
</evidence>
<dbReference type="GO" id="GO:0016787">
    <property type="term" value="F:hydrolase activity"/>
    <property type="evidence" value="ECO:0007669"/>
    <property type="project" value="UniProtKB-KW"/>
</dbReference>
<dbReference type="KEGG" id="erz:ER308_14410"/>
<feature type="region of interest" description="Disordered" evidence="1">
    <location>
        <begin position="1"/>
        <end position="25"/>
    </location>
</feature>
<accession>A0A411YHC9</accession>
<dbReference type="InterPro" id="IPR036412">
    <property type="entry name" value="HAD-like_sf"/>
</dbReference>
<dbReference type="AlphaFoldDB" id="A0A411YHC9"/>
<dbReference type="Proteomes" id="UP000291469">
    <property type="component" value="Chromosome"/>
</dbReference>
<organism evidence="2 3">
    <name type="scientific">Egibacter rhizosphaerae</name>
    <dbReference type="NCBI Taxonomy" id="1670831"/>
    <lineage>
        <taxon>Bacteria</taxon>
        <taxon>Bacillati</taxon>
        <taxon>Actinomycetota</taxon>
        <taxon>Nitriliruptoria</taxon>
        <taxon>Egibacterales</taxon>
        <taxon>Egibacteraceae</taxon>
        <taxon>Egibacter</taxon>
    </lineage>
</organism>
<dbReference type="EMBL" id="CP036402">
    <property type="protein sequence ID" value="QBI20633.1"/>
    <property type="molecule type" value="Genomic_DNA"/>
</dbReference>